<evidence type="ECO:0000313" key="6">
    <source>
        <dbReference type="Proteomes" id="UP001596139"/>
    </source>
</evidence>
<dbReference type="PROSITE" id="PS00455">
    <property type="entry name" value="AMP_BINDING"/>
    <property type="match status" value="1"/>
</dbReference>
<dbReference type="NCBIfam" id="TIGR01733">
    <property type="entry name" value="AA-adenyl-dom"/>
    <property type="match status" value="1"/>
</dbReference>
<evidence type="ECO:0000259" key="3">
    <source>
        <dbReference type="Pfam" id="PF00550"/>
    </source>
</evidence>
<sequence length="839" mass="90657">MRDGADENGAAAGRKYWREVLDAGGITPLPAWTASARPERGVAEYRAALPAGADAHGAVLLAVHAKVVAALTGDREALTGYLPAGPAAQAGPLPARVSVGEGTWQELIETADRHRRDILRHAAQAPRPQQGAETTLFDTVVAERAMELPAGVVLAVFPEGGALVVRHRTEVLDHRAAVRIAGYYTTALRRIATDPLAAHDRQSLLSDEERRFQTAAFAGVTKPLPGRRFHELFEERVRRQPHAVAAVQGGRSLTYDEVNRAANRVARALRRAGLGDEDVVAVVTGRTLGWLGAVIGVLKAGGVYLPVEPDFPAERIAAMLGRSDCRYLLTEHGADHGLDRALAALDTGHGIEVIRLDDLAGQDLPDHDPQLPVAPDQLAYIYFTSGSTGEPKGAMCEHAGFLNHLLAKTEDLGIVAGTTVAQVAPQCFDISLWQLVAALMTGGTTHIVEQGAVLDVGRFVDILRTGRVEVVQLVPSYLEVLLAHLEGRQGELPDLRCVSVTGEALKKELAERWFAAFPDVALVNAYGLTETSDDTNHEVMRRAPDGPTVPLGRLVRNVRAYVVDEHLDLVPLGAPGEIVFSGVCVGRGYINDEARTKEAYLPDPHRTGERLYRSGDFGRWTPDGRLEFHGRRDAQLKIRGFRIEIGEVENRLLQVPGVRDAAVVAAGSGEGRYLVGYYAAPDGPEPREVRTRLDGLLPDYMVPTRLERREALPLTLNGKIDKKTLAAQATAADELPGTPGKPVTDSERRIAAAWSQVLKVPVEHIDRTAHFFETGGTSLTAVRLAIALDRLVSVKELAAHPVLADLAELLDRRFAEQPPPQPSASADAAPLVPRETPRR</sequence>
<protein>
    <submittedName>
        <fullName evidence="5">Amino acid adenylation domain-containing protein</fullName>
    </submittedName>
</protein>
<dbReference type="Gene3D" id="3.30.559.30">
    <property type="entry name" value="Nonribosomal peptide synthetase, condensation domain"/>
    <property type="match status" value="1"/>
</dbReference>
<dbReference type="SUPFAM" id="SSF47336">
    <property type="entry name" value="ACP-like"/>
    <property type="match status" value="1"/>
</dbReference>
<proteinExistence type="predicted"/>
<dbReference type="Gene3D" id="3.30.300.30">
    <property type="match status" value="1"/>
</dbReference>
<dbReference type="Gene3D" id="3.40.50.980">
    <property type="match status" value="2"/>
</dbReference>
<dbReference type="EMBL" id="JBHSPX010000007">
    <property type="protein sequence ID" value="MFC6065409.1"/>
    <property type="molecule type" value="Genomic_DNA"/>
</dbReference>
<feature type="region of interest" description="Disordered" evidence="1">
    <location>
        <begin position="814"/>
        <end position="839"/>
    </location>
</feature>
<dbReference type="InterPro" id="IPR020845">
    <property type="entry name" value="AMP-binding_CS"/>
</dbReference>
<accession>A0ABW1MNL1</accession>
<dbReference type="CDD" id="cd05930">
    <property type="entry name" value="A_NRPS"/>
    <property type="match status" value="1"/>
</dbReference>
<dbReference type="Proteomes" id="UP001596139">
    <property type="component" value="Unassembled WGS sequence"/>
</dbReference>
<dbReference type="Pfam" id="PF00501">
    <property type="entry name" value="AMP-binding"/>
    <property type="match status" value="1"/>
</dbReference>
<dbReference type="SUPFAM" id="SSF52777">
    <property type="entry name" value="CoA-dependent acyltransferases"/>
    <property type="match status" value="1"/>
</dbReference>
<feature type="domain" description="Carrier" evidence="3">
    <location>
        <begin position="749"/>
        <end position="810"/>
    </location>
</feature>
<dbReference type="Gene3D" id="2.30.38.10">
    <property type="entry name" value="Luciferase, Domain 3"/>
    <property type="match status" value="1"/>
</dbReference>
<dbReference type="InterPro" id="IPR000873">
    <property type="entry name" value="AMP-dep_synth/lig_dom"/>
</dbReference>
<keyword evidence="6" id="KW-1185">Reference proteome</keyword>
<dbReference type="InterPro" id="IPR009081">
    <property type="entry name" value="PP-bd_ACP"/>
</dbReference>
<dbReference type="InterPro" id="IPR010071">
    <property type="entry name" value="AA_adenyl_dom"/>
</dbReference>
<dbReference type="InterPro" id="IPR025110">
    <property type="entry name" value="AMP-bd_C"/>
</dbReference>
<dbReference type="PANTHER" id="PTHR45527:SF1">
    <property type="entry name" value="FATTY ACID SYNTHASE"/>
    <property type="match status" value="1"/>
</dbReference>
<dbReference type="RefSeq" id="WP_078649367.1">
    <property type="nucleotide sequence ID" value="NZ_JBHSPX010000007.1"/>
</dbReference>
<feature type="domain" description="AMP-binding enzyme C-terminal" evidence="4">
    <location>
        <begin position="647"/>
        <end position="719"/>
    </location>
</feature>
<dbReference type="PANTHER" id="PTHR45527">
    <property type="entry name" value="NONRIBOSOMAL PEPTIDE SYNTHETASE"/>
    <property type="match status" value="1"/>
</dbReference>
<dbReference type="InterPro" id="IPR036736">
    <property type="entry name" value="ACP-like_sf"/>
</dbReference>
<feature type="domain" description="AMP-dependent synthetase/ligase" evidence="2">
    <location>
        <begin position="233"/>
        <end position="589"/>
    </location>
</feature>
<evidence type="ECO:0000256" key="1">
    <source>
        <dbReference type="SAM" id="MobiDB-lite"/>
    </source>
</evidence>
<evidence type="ECO:0000313" key="5">
    <source>
        <dbReference type="EMBL" id="MFC6065409.1"/>
    </source>
</evidence>
<organism evidence="5 6">
    <name type="scientific">Streptomyces ochraceiscleroticus</name>
    <dbReference type="NCBI Taxonomy" id="47761"/>
    <lineage>
        <taxon>Bacteria</taxon>
        <taxon>Bacillati</taxon>
        <taxon>Actinomycetota</taxon>
        <taxon>Actinomycetes</taxon>
        <taxon>Kitasatosporales</taxon>
        <taxon>Streptomycetaceae</taxon>
        <taxon>Streptomyces</taxon>
    </lineage>
</organism>
<reference evidence="6" key="1">
    <citation type="journal article" date="2019" name="Int. J. Syst. Evol. Microbiol.">
        <title>The Global Catalogue of Microorganisms (GCM) 10K type strain sequencing project: providing services to taxonomists for standard genome sequencing and annotation.</title>
        <authorList>
            <consortium name="The Broad Institute Genomics Platform"/>
            <consortium name="The Broad Institute Genome Sequencing Center for Infectious Disease"/>
            <person name="Wu L."/>
            <person name="Ma J."/>
        </authorList>
    </citation>
    <scope>NUCLEOTIDE SEQUENCE [LARGE SCALE GENOMIC DNA]</scope>
    <source>
        <strain evidence="6">CGMCC 1.15180</strain>
    </source>
</reference>
<evidence type="ECO:0000259" key="2">
    <source>
        <dbReference type="Pfam" id="PF00501"/>
    </source>
</evidence>
<gene>
    <name evidence="5" type="ORF">ACFP4F_23095</name>
</gene>
<dbReference type="InterPro" id="IPR045851">
    <property type="entry name" value="AMP-bd_C_sf"/>
</dbReference>
<comment type="caution">
    <text evidence="5">The sequence shown here is derived from an EMBL/GenBank/DDBJ whole genome shotgun (WGS) entry which is preliminary data.</text>
</comment>
<dbReference type="Pfam" id="PF13193">
    <property type="entry name" value="AMP-binding_C"/>
    <property type="match status" value="1"/>
</dbReference>
<evidence type="ECO:0000259" key="4">
    <source>
        <dbReference type="Pfam" id="PF13193"/>
    </source>
</evidence>
<dbReference type="SUPFAM" id="SSF56801">
    <property type="entry name" value="Acetyl-CoA synthetase-like"/>
    <property type="match status" value="1"/>
</dbReference>
<dbReference type="Gene3D" id="1.10.1200.10">
    <property type="entry name" value="ACP-like"/>
    <property type="match status" value="1"/>
</dbReference>
<dbReference type="Pfam" id="PF00550">
    <property type="entry name" value="PP-binding"/>
    <property type="match status" value="1"/>
</dbReference>
<name>A0ABW1MNL1_9ACTN</name>